<proteinExistence type="predicted"/>
<feature type="domain" description="HTH araC/xylS-type" evidence="8">
    <location>
        <begin position="151"/>
        <end position="251"/>
    </location>
</feature>
<dbReference type="CDD" id="cd06124">
    <property type="entry name" value="cupin_NimR-like_N"/>
    <property type="match status" value="1"/>
</dbReference>
<dbReference type="InterPro" id="IPR011051">
    <property type="entry name" value="RmlC_Cupin_sf"/>
</dbReference>
<evidence type="ECO:0000256" key="1">
    <source>
        <dbReference type="ARBA" id="ARBA00022491"/>
    </source>
</evidence>
<organism evidence="9 10">
    <name type="scientific">Prauserella shujinwangii</name>
    <dbReference type="NCBI Taxonomy" id="1453103"/>
    <lineage>
        <taxon>Bacteria</taxon>
        <taxon>Bacillati</taxon>
        <taxon>Actinomycetota</taxon>
        <taxon>Actinomycetes</taxon>
        <taxon>Pseudonocardiales</taxon>
        <taxon>Pseudonocardiaceae</taxon>
        <taxon>Prauserella</taxon>
    </lineage>
</organism>
<dbReference type="InterPro" id="IPR018062">
    <property type="entry name" value="HTH_AraC-typ_CS"/>
</dbReference>
<keyword evidence="2" id="KW-0805">Transcription regulation</keyword>
<evidence type="ECO:0000256" key="5">
    <source>
        <dbReference type="ARBA" id="ARBA00074140"/>
    </source>
</evidence>
<dbReference type="PANTHER" id="PTHR11019:SF199">
    <property type="entry name" value="HTH-TYPE TRANSCRIPTIONAL REGULATOR NIMR"/>
    <property type="match status" value="1"/>
</dbReference>
<keyword evidence="3 9" id="KW-0238">DNA-binding</keyword>
<dbReference type="PROSITE" id="PS01124">
    <property type="entry name" value="HTH_ARAC_FAMILY_2"/>
    <property type="match status" value="1"/>
</dbReference>
<dbReference type="GO" id="GO:0043565">
    <property type="term" value="F:sequence-specific DNA binding"/>
    <property type="evidence" value="ECO:0007669"/>
    <property type="project" value="InterPro"/>
</dbReference>
<dbReference type="EMBL" id="PVNH01000001">
    <property type="protein sequence ID" value="PRX50976.1"/>
    <property type="molecule type" value="Genomic_DNA"/>
</dbReference>
<dbReference type="InterPro" id="IPR020449">
    <property type="entry name" value="Tscrpt_reg_AraC-type_HTH"/>
</dbReference>
<dbReference type="PROSITE" id="PS00041">
    <property type="entry name" value="HTH_ARAC_FAMILY_1"/>
    <property type="match status" value="1"/>
</dbReference>
<evidence type="ECO:0000256" key="6">
    <source>
        <dbReference type="ARBA" id="ARBA00079449"/>
    </source>
</evidence>
<reference evidence="9 10" key="1">
    <citation type="submission" date="2018-03" db="EMBL/GenBank/DDBJ databases">
        <title>Genomic Encyclopedia of Type Strains, Phase III (KMG-III): the genomes of soil and plant-associated and newly described type strains.</title>
        <authorList>
            <person name="Whitman W."/>
        </authorList>
    </citation>
    <scope>NUCLEOTIDE SEQUENCE [LARGE SCALE GENOMIC DNA]</scope>
    <source>
        <strain evidence="9 10">CGMCC 4.7125</strain>
    </source>
</reference>
<dbReference type="Pfam" id="PF02311">
    <property type="entry name" value="AraC_binding"/>
    <property type="match status" value="1"/>
</dbReference>
<dbReference type="GO" id="GO:0003700">
    <property type="term" value="F:DNA-binding transcription factor activity"/>
    <property type="evidence" value="ECO:0007669"/>
    <property type="project" value="InterPro"/>
</dbReference>
<name>A0A2T0M2M8_9PSEU</name>
<dbReference type="AlphaFoldDB" id="A0A2T0M2M8"/>
<dbReference type="InterPro" id="IPR018060">
    <property type="entry name" value="HTH_AraC"/>
</dbReference>
<keyword evidence="4" id="KW-0804">Transcription</keyword>
<evidence type="ECO:0000256" key="4">
    <source>
        <dbReference type="ARBA" id="ARBA00023163"/>
    </source>
</evidence>
<gene>
    <name evidence="9" type="ORF">B0I33_101128</name>
</gene>
<dbReference type="Gene3D" id="2.60.120.10">
    <property type="entry name" value="Jelly Rolls"/>
    <property type="match status" value="1"/>
</dbReference>
<dbReference type="SUPFAM" id="SSF51182">
    <property type="entry name" value="RmlC-like cupins"/>
    <property type="match status" value="1"/>
</dbReference>
<evidence type="ECO:0000256" key="7">
    <source>
        <dbReference type="SAM" id="MobiDB-lite"/>
    </source>
</evidence>
<dbReference type="PANTHER" id="PTHR11019">
    <property type="entry name" value="HTH-TYPE TRANSCRIPTIONAL REGULATOR NIMR"/>
    <property type="match status" value="1"/>
</dbReference>
<feature type="region of interest" description="Disordered" evidence="7">
    <location>
        <begin position="253"/>
        <end position="273"/>
    </location>
</feature>
<dbReference type="InterPro" id="IPR014710">
    <property type="entry name" value="RmlC-like_jellyroll"/>
</dbReference>
<dbReference type="RefSeq" id="WP_106176512.1">
    <property type="nucleotide sequence ID" value="NZ_PVNH01000001.1"/>
</dbReference>
<accession>A0A2T0M2M8</accession>
<evidence type="ECO:0000256" key="2">
    <source>
        <dbReference type="ARBA" id="ARBA00023015"/>
    </source>
</evidence>
<dbReference type="Proteomes" id="UP000238362">
    <property type="component" value="Unassembled WGS sequence"/>
</dbReference>
<sequence length="273" mass="29378">MTEKDCAAPIGVGAIVVGSFPLSAGGWFAAHRHPQHQLAWTPRGVVVVETGGQHWVLPPTRALWIPAELVHRTGATRDAELRSLYLDVDRCGIGWREPTPVAVDGMLAQLIGYLHRPGLPDEARLRAEAIVPDLLRPLPATPVEVPEPADERVRAVAAALLARPGDRRGLAEHARAAGVSRRTLTRLFVQDTGMSFERWRTHVRMRAALALLAEGRPVAAVAHQVGYATASAFLAAFRRTVGTSPSDYLAAAHTDHTRGQSRARSSASVPPSA</sequence>
<dbReference type="OrthoDB" id="2039152at2"/>
<dbReference type="InterPro" id="IPR009057">
    <property type="entry name" value="Homeodomain-like_sf"/>
</dbReference>
<dbReference type="Pfam" id="PF12833">
    <property type="entry name" value="HTH_18"/>
    <property type="match status" value="1"/>
</dbReference>
<dbReference type="SMART" id="SM00342">
    <property type="entry name" value="HTH_ARAC"/>
    <property type="match status" value="1"/>
</dbReference>
<evidence type="ECO:0000256" key="3">
    <source>
        <dbReference type="ARBA" id="ARBA00023125"/>
    </source>
</evidence>
<dbReference type="InterPro" id="IPR003313">
    <property type="entry name" value="AraC-bd"/>
</dbReference>
<dbReference type="PRINTS" id="PR00032">
    <property type="entry name" value="HTHARAC"/>
</dbReference>
<comment type="caution">
    <text evidence="9">The sequence shown here is derived from an EMBL/GenBank/DDBJ whole genome shotgun (WGS) entry which is preliminary data.</text>
</comment>
<dbReference type="Gene3D" id="1.10.10.60">
    <property type="entry name" value="Homeodomain-like"/>
    <property type="match status" value="1"/>
</dbReference>
<evidence type="ECO:0000313" key="9">
    <source>
        <dbReference type="EMBL" id="PRX50976.1"/>
    </source>
</evidence>
<dbReference type="SUPFAM" id="SSF46689">
    <property type="entry name" value="Homeodomain-like"/>
    <property type="match status" value="1"/>
</dbReference>
<keyword evidence="1" id="KW-0678">Repressor</keyword>
<evidence type="ECO:0000313" key="10">
    <source>
        <dbReference type="Proteomes" id="UP000238362"/>
    </source>
</evidence>
<dbReference type="FunFam" id="1.10.10.60:FF:000132">
    <property type="entry name" value="AraC family transcriptional regulator"/>
    <property type="match status" value="1"/>
</dbReference>
<keyword evidence="10" id="KW-1185">Reference proteome</keyword>
<evidence type="ECO:0000259" key="8">
    <source>
        <dbReference type="PROSITE" id="PS01124"/>
    </source>
</evidence>
<protein>
    <recommendedName>
        <fullName evidence="5">HTH-type transcriptional regulator RipA</fullName>
    </recommendedName>
    <alternativeName>
        <fullName evidence="6">Repressor of iron proteins A</fullName>
    </alternativeName>
</protein>
<feature type="compositionally biased region" description="Low complexity" evidence="7">
    <location>
        <begin position="262"/>
        <end position="273"/>
    </location>
</feature>